<name>A0A1H8UIG1_9PSEU</name>
<proteinExistence type="predicted"/>
<evidence type="ECO:0000313" key="2">
    <source>
        <dbReference type="Proteomes" id="UP000198582"/>
    </source>
</evidence>
<organism evidence="1 2">
    <name type="scientific">Amycolatopsis saalfeldensis</name>
    <dbReference type="NCBI Taxonomy" id="394193"/>
    <lineage>
        <taxon>Bacteria</taxon>
        <taxon>Bacillati</taxon>
        <taxon>Actinomycetota</taxon>
        <taxon>Actinomycetes</taxon>
        <taxon>Pseudonocardiales</taxon>
        <taxon>Pseudonocardiaceae</taxon>
        <taxon>Amycolatopsis</taxon>
    </lineage>
</organism>
<sequence>MKASITASDAGEESFTDFDAGGEAFADFARPRTRPAIVFAD</sequence>
<dbReference type="EMBL" id="FOEF01000003">
    <property type="protein sequence ID" value="SEP02975.1"/>
    <property type="molecule type" value="Genomic_DNA"/>
</dbReference>
<protein>
    <submittedName>
        <fullName evidence="1">Uncharacterized protein</fullName>
    </submittedName>
</protein>
<evidence type="ECO:0000313" key="1">
    <source>
        <dbReference type="EMBL" id="SEP02975.1"/>
    </source>
</evidence>
<dbReference type="AlphaFoldDB" id="A0A1H8UIG1"/>
<accession>A0A1H8UIG1</accession>
<gene>
    <name evidence="1" type="ORF">SAMN04489732_103299</name>
</gene>
<dbReference type="Proteomes" id="UP000198582">
    <property type="component" value="Unassembled WGS sequence"/>
</dbReference>
<reference evidence="1 2" key="1">
    <citation type="submission" date="2016-10" db="EMBL/GenBank/DDBJ databases">
        <authorList>
            <person name="de Groot N.N."/>
        </authorList>
    </citation>
    <scope>NUCLEOTIDE SEQUENCE [LARGE SCALE GENOMIC DNA]</scope>
    <source>
        <strain evidence="1 2">DSM 44993</strain>
    </source>
</reference>
<dbReference type="RefSeq" id="WP_281246889.1">
    <property type="nucleotide sequence ID" value="NZ_FOEF01000003.1"/>
</dbReference>
<dbReference type="STRING" id="394193.SAMN04489732_103299"/>
<keyword evidence="2" id="KW-1185">Reference proteome</keyword>